<dbReference type="HOGENOM" id="CLU_090745_0_0_1"/>
<comment type="caution">
    <text evidence="1">The sequence shown here is derived from an EMBL/GenBank/DDBJ whole genome shotgun (WGS) entry which is preliminary data.</text>
</comment>
<gene>
    <name evidence="1" type="ORF">RirG_110570</name>
</gene>
<sequence>MTRLEGGCFQYKEDLEGLCMTCNKYGYLVFAEIEKIIEKYVINPGIQDFDKKLQIDDMGNAIHVSCVSHCLRHAFGDYNRDHPKVCEKLFVFFEKLKNNLNITHYQTLKEYRKQLIFFMFHHAQKTYLNAQLNSNLLQLNSDGALLIVDYKMRILSKSSRKTKSEFFGKRDWSLHSILVYTKNSKTHNFNIQAFDHWSNDTKQNAWFTASSLYSIIETLEKKSSWITTLQKL</sequence>
<dbReference type="Proteomes" id="UP000022910">
    <property type="component" value="Unassembled WGS sequence"/>
</dbReference>
<proteinExistence type="predicted"/>
<dbReference type="EMBL" id="JEMT01017514">
    <property type="protein sequence ID" value="EXX67852.1"/>
    <property type="molecule type" value="Genomic_DNA"/>
</dbReference>
<dbReference type="AlphaFoldDB" id="A0A015JEF2"/>
<evidence type="ECO:0000313" key="2">
    <source>
        <dbReference type="Proteomes" id="UP000022910"/>
    </source>
</evidence>
<protein>
    <submittedName>
        <fullName evidence="1">Uncharacterized protein</fullName>
    </submittedName>
</protein>
<keyword evidence="2" id="KW-1185">Reference proteome</keyword>
<dbReference type="STRING" id="1432141.A0A015JEF2"/>
<reference evidence="1 2" key="1">
    <citation type="submission" date="2014-02" db="EMBL/GenBank/DDBJ databases">
        <title>Single nucleus genome sequencing reveals high similarity among nuclei of an endomycorrhizal fungus.</title>
        <authorList>
            <person name="Lin K."/>
            <person name="Geurts R."/>
            <person name="Zhang Z."/>
            <person name="Limpens E."/>
            <person name="Saunders D.G."/>
            <person name="Mu D."/>
            <person name="Pang E."/>
            <person name="Cao H."/>
            <person name="Cha H."/>
            <person name="Lin T."/>
            <person name="Zhou Q."/>
            <person name="Shang Y."/>
            <person name="Li Y."/>
            <person name="Ivanov S."/>
            <person name="Sharma T."/>
            <person name="Velzen R.V."/>
            <person name="Ruijter N.D."/>
            <person name="Aanen D.K."/>
            <person name="Win J."/>
            <person name="Kamoun S."/>
            <person name="Bisseling T."/>
            <person name="Huang S."/>
        </authorList>
    </citation>
    <scope>NUCLEOTIDE SEQUENCE [LARGE SCALE GENOMIC DNA]</scope>
    <source>
        <strain evidence="2">DAOM197198w</strain>
    </source>
</reference>
<accession>A0A015JEF2</accession>
<name>A0A015JEF2_RHIIW</name>
<organism evidence="1 2">
    <name type="scientific">Rhizophagus irregularis (strain DAOM 197198w)</name>
    <name type="common">Glomus intraradices</name>
    <dbReference type="NCBI Taxonomy" id="1432141"/>
    <lineage>
        <taxon>Eukaryota</taxon>
        <taxon>Fungi</taxon>
        <taxon>Fungi incertae sedis</taxon>
        <taxon>Mucoromycota</taxon>
        <taxon>Glomeromycotina</taxon>
        <taxon>Glomeromycetes</taxon>
        <taxon>Glomerales</taxon>
        <taxon>Glomeraceae</taxon>
        <taxon>Rhizophagus</taxon>
    </lineage>
</organism>
<evidence type="ECO:0000313" key="1">
    <source>
        <dbReference type="EMBL" id="EXX67852.1"/>
    </source>
</evidence>